<dbReference type="Pfam" id="PF06209">
    <property type="entry name" value="COBRA1"/>
    <property type="match status" value="1"/>
</dbReference>
<gene>
    <name evidence="1" type="primary">COBRA1</name>
    <name evidence="1" type="ORF">CU097_002258</name>
</gene>
<reference evidence="1 2" key="1">
    <citation type="journal article" date="2018" name="G3 (Bethesda)">
        <title>Phylogenetic and Phylogenomic Definition of Rhizopus Species.</title>
        <authorList>
            <person name="Gryganskyi A.P."/>
            <person name="Golan J."/>
            <person name="Dolatabadi S."/>
            <person name="Mondo S."/>
            <person name="Robb S."/>
            <person name="Idnurm A."/>
            <person name="Muszewska A."/>
            <person name="Steczkiewicz K."/>
            <person name="Masonjones S."/>
            <person name="Liao H.L."/>
            <person name="Gajdeczka M.T."/>
            <person name="Anike F."/>
            <person name="Vuek A."/>
            <person name="Anishchenko I.M."/>
            <person name="Voigt K."/>
            <person name="de Hoog G.S."/>
            <person name="Smith M.E."/>
            <person name="Heitman J."/>
            <person name="Vilgalys R."/>
            <person name="Stajich J.E."/>
        </authorList>
    </citation>
    <scope>NUCLEOTIDE SEQUENCE [LARGE SCALE GENOMIC DNA]</scope>
    <source>
        <strain evidence="1 2">CBS 357.93</strain>
    </source>
</reference>
<evidence type="ECO:0000313" key="2">
    <source>
        <dbReference type="Proteomes" id="UP000252139"/>
    </source>
</evidence>
<dbReference type="AlphaFoldDB" id="A0A367JCB6"/>
<proteinExistence type="predicted"/>
<dbReference type="InterPro" id="IPR010405">
    <property type="entry name" value="COBRA1"/>
</dbReference>
<keyword evidence="2" id="KW-1185">Reference proteome</keyword>
<dbReference type="EMBL" id="PJQL01001628">
    <property type="protein sequence ID" value="RCH87578.1"/>
    <property type="molecule type" value="Genomic_DNA"/>
</dbReference>
<evidence type="ECO:0000313" key="1">
    <source>
        <dbReference type="EMBL" id="RCH87578.1"/>
    </source>
</evidence>
<dbReference type="STRING" id="86630.A0A367JCB6"/>
<accession>A0A367JCB6</accession>
<name>A0A367JCB6_RHIAZ</name>
<dbReference type="GO" id="GO:0034244">
    <property type="term" value="P:negative regulation of transcription elongation by RNA polymerase II"/>
    <property type="evidence" value="ECO:0007669"/>
    <property type="project" value="TreeGrafter"/>
</dbReference>
<dbReference type="Proteomes" id="UP000252139">
    <property type="component" value="Unassembled WGS sequence"/>
</dbReference>
<protein>
    <submittedName>
        <fullName evidence="1">Cofactor of BRCA1</fullName>
    </submittedName>
</protein>
<dbReference type="PANTHER" id="PTHR13503:SF3">
    <property type="entry name" value="NEGATIVE ELONGATION FACTOR B"/>
    <property type="match status" value="1"/>
</dbReference>
<comment type="caution">
    <text evidence="1">The sequence shown here is derived from an EMBL/GenBank/DDBJ whole genome shotgun (WGS) entry which is preliminary data.</text>
</comment>
<dbReference type="GO" id="GO:0032021">
    <property type="term" value="C:NELF complex"/>
    <property type="evidence" value="ECO:0007669"/>
    <property type="project" value="TreeGrafter"/>
</dbReference>
<organism evidence="1 2">
    <name type="scientific">Rhizopus azygosporus</name>
    <name type="common">Rhizopus microsporus var. azygosporus</name>
    <dbReference type="NCBI Taxonomy" id="86630"/>
    <lineage>
        <taxon>Eukaryota</taxon>
        <taxon>Fungi</taxon>
        <taxon>Fungi incertae sedis</taxon>
        <taxon>Mucoromycota</taxon>
        <taxon>Mucoromycotina</taxon>
        <taxon>Mucoromycetes</taxon>
        <taxon>Mucorales</taxon>
        <taxon>Mucorineae</taxon>
        <taxon>Rhizopodaceae</taxon>
        <taxon>Rhizopus</taxon>
    </lineage>
</organism>
<dbReference type="OrthoDB" id="5548359at2759"/>
<sequence>MSINKKILIGPAEEEIRTKLSQSREPLEVIRAFQKEYGLDLPGIEHMYPLLDLCGYSRYEIHKACLEALNKETVRYIESPSFQLEKYVFLHFNTQILTLQKHMYSFYDLFKKTFPYIHIPLMQPIPMALLKKFERHVEEDVIAKLKSDMNVFANCPLNIKQRVWKQDEAFFHQSMLPFLNNYHHDEALQKLTINLKPDSYQEVIEQRRTHPIVQRFMEVIDGDPDIYRMFIKMIRIVFETTPYPTLCSLRIDILMNYHDLGVEKIYAMDRCHQLIWSLDTCVRNQNLDESIIEKIKECFDDVRNGTPLYADFAMVLMDPMISNFLTSCIVKWLRSSVDDNTPQGVNLEELIDYTAKLLNLAEHAPQAIANNTRIPRLDQELKTSLWTVICSIFLSEDADYKVPIKESDYTILHAMLQRSDIARKVFVHYLIDRVQERDIGTLNRCLALVMNTWPSENYDERGIIYRQTYVGFVRTMIDILSKRNLNELVADVRWRQAVVEGFLIKAVAWDVKIHDQMIYLLTEYFNDPKLLIKLGPQVAILSDWADMIVMNGLVDDKYRDYLRDAYIYLVTKSQTVLNGDFKIMPSAVIRFCETGNTFSSQTQL</sequence>
<dbReference type="PANTHER" id="PTHR13503">
    <property type="entry name" value="NEGATIVE ELONGATION FACTOR COMPLEX MEMBER B"/>
    <property type="match status" value="1"/>
</dbReference>